<dbReference type="PROSITE" id="PS50832">
    <property type="entry name" value="S1_IF1_TYPE"/>
    <property type="match status" value="1"/>
</dbReference>
<comment type="caution">
    <text evidence="7">The sequence shown here is derived from an EMBL/GenBank/DDBJ whole genome shotgun (WGS) entry which is preliminary data.</text>
</comment>
<dbReference type="InterPro" id="IPR012340">
    <property type="entry name" value="NA-bd_OB-fold"/>
</dbReference>
<keyword evidence="3 5" id="KW-0648">Protein biosynthesis</keyword>
<dbReference type="Pfam" id="PF01176">
    <property type="entry name" value="eIF-1a"/>
    <property type="match status" value="1"/>
</dbReference>
<dbReference type="InterPro" id="IPR004368">
    <property type="entry name" value="TIF_IF1"/>
</dbReference>
<gene>
    <name evidence="7" type="ORF">COS59_00550</name>
</gene>
<evidence type="ECO:0000256" key="4">
    <source>
        <dbReference type="NCBIfam" id="TIGR00008"/>
    </source>
</evidence>
<evidence type="ECO:0000256" key="3">
    <source>
        <dbReference type="ARBA" id="ARBA00022917"/>
    </source>
</evidence>
<dbReference type="Gene3D" id="2.40.50.140">
    <property type="entry name" value="Nucleic acid-binding proteins"/>
    <property type="match status" value="1"/>
</dbReference>
<name>A0A2M7B866_9BACT</name>
<evidence type="ECO:0000313" key="7">
    <source>
        <dbReference type="EMBL" id="PIU99280.1"/>
    </source>
</evidence>
<evidence type="ECO:0000259" key="6">
    <source>
        <dbReference type="PROSITE" id="PS50832"/>
    </source>
</evidence>
<dbReference type="GO" id="GO:0005829">
    <property type="term" value="C:cytosol"/>
    <property type="evidence" value="ECO:0007669"/>
    <property type="project" value="TreeGrafter"/>
</dbReference>
<evidence type="ECO:0000256" key="1">
    <source>
        <dbReference type="ARBA" id="ARBA00010939"/>
    </source>
</evidence>
<reference evidence="8" key="1">
    <citation type="submission" date="2017-09" db="EMBL/GenBank/DDBJ databases">
        <title>Depth-based differentiation of microbial function through sediment-hosted aquifers and enrichment of novel symbionts in the deep terrestrial subsurface.</title>
        <authorList>
            <person name="Probst A.J."/>
            <person name="Ladd B."/>
            <person name="Jarett J.K."/>
            <person name="Geller-Mcgrath D.E."/>
            <person name="Sieber C.M.K."/>
            <person name="Emerson J.B."/>
            <person name="Anantharaman K."/>
            <person name="Thomas B.C."/>
            <person name="Malmstrom R."/>
            <person name="Stieglmeier M."/>
            <person name="Klingl A."/>
            <person name="Woyke T."/>
            <person name="Ryan C.M."/>
            <person name="Banfield J.F."/>
        </authorList>
    </citation>
    <scope>NUCLEOTIDE SEQUENCE [LARGE SCALE GENOMIC DNA]</scope>
</reference>
<dbReference type="PANTHER" id="PTHR33370:SF1">
    <property type="entry name" value="TRANSLATION INITIATION FACTOR IF-1, CHLOROPLASTIC"/>
    <property type="match status" value="1"/>
</dbReference>
<dbReference type="EMBL" id="PEVH01000020">
    <property type="protein sequence ID" value="PIU99280.1"/>
    <property type="molecule type" value="Genomic_DNA"/>
</dbReference>
<evidence type="ECO:0000256" key="2">
    <source>
        <dbReference type="ARBA" id="ARBA00022540"/>
    </source>
</evidence>
<dbReference type="Proteomes" id="UP000230131">
    <property type="component" value="Unassembled WGS sequence"/>
</dbReference>
<dbReference type="InterPro" id="IPR006196">
    <property type="entry name" value="RNA-binding_domain_S1_IF1"/>
</dbReference>
<feature type="domain" description="S1-like" evidence="6">
    <location>
        <begin position="1"/>
        <end position="66"/>
    </location>
</feature>
<evidence type="ECO:0000256" key="5">
    <source>
        <dbReference type="PROSITE-ProRule" id="PRU00181"/>
    </source>
</evidence>
<dbReference type="SUPFAM" id="SSF50249">
    <property type="entry name" value="Nucleic acid-binding proteins"/>
    <property type="match status" value="1"/>
</dbReference>
<dbReference type="PANTHER" id="PTHR33370">
    <property type="entry name" value="TRANSLATION INITIATION FACTOR IF-1, CHLOROPLASTIC"/>
    <property type="match status" value="1"/>
</dbReference>
<dbReference type="NCBIfam" id="TIGR00008">
    <property type="entry name" value="infA"/>
    <property type="match status" value="1"/>
</dbReference>
<sequence length="66" mass="7506">MKDRVEGIIVESLPGTNFLVELKDGKKILAYLSGKMRLYHIKVLPGDRVLMEVSPDGKRGRIVRRI</sequence>
<keyword evidence="2 5" id="KW-0396">Initiation factor</keyword>
<dbReference type="GO" id="GO:0043022">
    <property type="term" value="F:ribosome binding"/>
    <property type="evidence" value="ECO:0007669"/>
    <property type="project" value="TreeGrafter"/>
</dbReference>
<dbReference type="GO" id="GO:0003743">
    <property type="term" value="F:translation initiation factor activity"/>
    <property type="evidence" value="ECO:0007669"/>
    <property type="project" value="UniProtKB-UniRule"/>
</dbReference>
<organism evidence="7 8">
    <name type="scientific">Candidatus Wolfebacteria bacterium CG03_land_8_20_14_0_80_36_15</name>
    <dbReference type="NCBI Taxonomy" id="1975067"/>
    <lineage>
        <taxon>Bacteria</taxon>
        <taxon>Candidatus Wolfeibacteriota</taxon>
    </lineage>
</organism>
<dbReference type="AlphaFoldDB" id="A0A2M7B866"/>
<accession>A0A2M7B866</accession>
<protein>
    <recommendedName>
        <fullName evidence="4">Translation initiation factor IF-1</fullName>
    </recommendedName>
</protein>
<comment type="similarity">
    <text evidence="1">Belongs to the IF-1 family.</text>
</comment>
<evidence type="ECO:0000313" key="8">
    <source>
        <dbReference type="Proteomes" id="UP000230131"/>
    </source>
</evidence>
<proteinExistence type="inferred from homology"/>
<dbReference type="GO" id="GO:0003723">
    <property type="term" value="F:RNA binding"/>
    <property type="evidence" value="ECO:0007669"/>
    <property type="project" value="InterPro"/>
</dbReference>